<proteinExistence type="predicted"/>
<dbReference type="AlphaFoldDB" id="A0A1I4NNH9"/>
<evidence type="ECO:0000313" key="2">
    <source>
        <dbReference type="EMBL" id="SFM17051.1"/>
    </source>
</evidence>
<dbReference type="Pfam" id="PF13466">
    <property type="entry name" value="STAS_2"/>
    <property type="match status" value="1"/>
</dbReference>
<reference evidence="3" key="1">
    <citation type="submission" date="2016-10" db="EMBL/GenBank/DDBJ databases">
        <authorList>
            <person name="Varghese N."/>
            <person name="Submissions S."/>
        </authorList>
    </citation>
    <scope>NUCLEOTIDE SEQUENCE [LARGE SCALE GENOMIC DNA]</scope>
    <source>
        <strain evidence="3">CGMCC 1.7061</strain>
    </source>
</reference>
<dbReference type="InterPro" id="IPR036513">
    <property type="entry name" value="STAS_dom_sf"/>
</dbReference>
<dbReference type="OrthoDB" id="278639at2"/>
<evidence type="ECO:0000259" key="1">
    <source>
        <dbReference type="PROSITE" id="PS50801"/>
    </source>
</evidence>
<feature type="domain" description="STAS" evidence="1">
    <location>
        <begin position="14"/>
        <end position="101"/>
    </location>
</feature>
<protein>
    <submittedName>
        <fullName evidence="2">Anti-anti-sigma factor</fullName>
    </submittedName>
</protein>
<dbReference type="PANTHER" id="PTHR33495:SF15">
    <property type="entry name" value="STAS DOMAIN-CONTAINING PROTEIN"/>
    <property type="match status" value="1"/>
</dbReference>
<name>A0A1I4NNH9_9GAMM</name>
<dbReference type="InterPro" id="IPR058548">
    <property type="entry name" value="MlaB-like_STAS"/>
</dbReference>
<dbReference type="InterPro" id="IPR002645">
    <property type="entry name" value="STAS_dom"/>
</dbReference>
<keyword evidence="3" id="KW-1185">Reference proteome</keyword>
<accession>A0A1I4NNH9</accession>
<dbReference type="STRING" id="488535.SAMN04487963_1521"/>
<evidence type="ECO:0000313" key="3">
    <source>
        <dbReference type="Proteomes" id="UP000198519"/>
    </source>
</evidence>
<dbReference type="Proteomes" id="UP000198519">
    <property type="component" value="Unassembled WGS sequence"/>
</dbReference>
<dbReference type="CDD" id="cd07043">
    <property type="entry name" value="STAS_anti-anti-sigma_factors"/>
    <property type="match status" value="1"/>
</dbReference>
<dbReference type="EMBL" id="FOUE01000002">
    <property type="protein sequence ID" value="SFM17051.1"/>
    <property type="molecule type" value="Genomic_DNA"/>
</dbReference>
<dbReference type="PROSITE" id="PS50801">
    <property type="entry name" value="STAS"/>
    <property type="match status" value="1"/>
</dbReference>
<organism evidence="2 3">
    <name type="scientific">Marinobacter zhejiangensis</name>
    <dbReference type="NCBI Taxonomy" id="488535"/>
    <lineage>
        <taxon>Bacteria</taxon>
        <taxon>Pseudomonadati</taxon>
        <taxon>Pseudomonadota</taxon>
        <taxon>Gammaproteobacteria</taxon>
        <taxon>Pseudomonadales</taxon>
        <taxon>Marinobacteraceae</taxon>
        <taxon>Marinobacter</taxon>
    </lineage>
</organism>
<dbReference type="Gene3D" id="3.30.750.24">
    <property type="entry name" value="STAS domain"/>
    <property type="match status" value="1"/>
</dbReference>
<sequence>MPIQTRRSDDGQTLTIKIEGRFDFSTHQSFRDAYEHNDSHIVGYVVDMSETTYLDSSALGMLLLLRDFAGGDSAQISIENCNGDVRRILSISNFEQLFSIR</sequence>
<dbReference type="SUPFAM" id="SSF52091">
    <property type="entry name" value="SpoIIaa-like"/>
    <property type="match status" value="1"/>
</dbReference>
<gene>
    <name evidence="2" type="ORF">SAMN04487963_1521</name>
</gene>
<dbReference type="PANTHER" id="PTHR33495">
    <property type="entry name" value="ANTI-SIGMA FACTOR ANTAGONIST TM_1081-RELATED-RELATED"/>
    <property type="match status" value="1"/>
</dbReference>
<dbReference type="RefSeq" id="WP_092021315.1">
    <property type="nucleotide sequence ID" value="NZ_FOUE01000002.1"/>
</dbReference>
<dbReference type="GO" id="GO:0043856">
    <property type="term" value="F:anti-sigma factor antagonist activity"/>
    <property type="evidence" value="ECO:0007669"/>
    <property type="project" value="TreeGrafter"/>
</dbReference>